<evidence type="ECO:0000313" key="1">
    <source>
        <dbReference type="EMBL" id="KAF2649066.1"/>
    </source>
</evidence>
<organism evidence="1 2">
    <name type="scientific">Lophiostoma macrostomum CBS 122681</name>
    <dbReference type="NCBI Taxonomy" id="1314788"/>
    <lineage>
        <taxon>Eukaryota</taxon>
        <taxon>Fungi</taxon>
        <taxon>Dikarya</taxon>
        <taxon>Ascomycota</taxon>
        <taxon>Pezizomycotina</taxon>
        <taxon>Dothideomycetes</taxon>
        <taxon>Pleosporomycetidae</taxon>
        <taxon>Pleosporales</taxon>
        <taxon>Lophiostomataceae</taxon>
        <taxon>Lophiostoma</taxon>
    </lineage>
</organism>
<name>A0A6A6SMJ6_9PLEO</name>
<dbReference type="EMBL" id="MU004508">
    <property type="protein sequence ID" value="KAF2649066.1"/>
    <property type="molecule type" value="Genomic_DNA"/>
</dbReference>
<protein>
    <submittedName>
        <fullName evidence="1">Uncharacterized protein</fullName>
    </submittedName>
</protein>
<reference evidence="1" key="1">
    <citation type="journal article" date="2020" name="Stud. Mycol.">
        <title>101 Dothideomycetes genomes: a test case for predicting lifestyles and emergence of pathogens.</title>
        <authorList>
            <person name="Haridas S."/>
            <person name="Albert R."/>
            <person name="Binder M."/>
            <person name="Bloem J."/>
            <person name="Labutti K."/>
            <person name="Salamov A."/>
            <person name="Andreopoulos B."/>
            <person name="Baker S."/>
            <person name="Barry K."/>
            <person name="Bills G."/>
            <person name="Bluhm B."/>
            <person name="Cannon C."/>
            <person name="Castanera R."/>
            <person name="Culley D."/>
            <person name="Daum C."/>
            <person name="Ezra D."/>
            <person name="Gonzalez J."/>
            <person name="Henrissat B."/>
            <person name="Kuo A."/>
            <person name="Liang C."/>
            <person name="Lipzen A."/>
            <person name="Lutzoni F."/>
            <person name="Magnuson J."/>
            <person name="Mondo S."/>
            <person name="Nolan M."/>
            <person name="Ohm R."/>
            <person name="Pangilinan J."/>
            <person name="Park H.-J."/>
            <person name="Ramirez L."/>
            <person name="Alfaro M."/>
            <person name="Sun H."/>
            <person name="Tritt A."/>
            <person name="Yoshinaga Y."/>
            <person name="Zwiers L.-H."/>
            <person name="Turgeon B."/>
            <person name="Goodwin S."/>
            <person name="Spatafora J."/>
            <person name="Crous P."/>
            <person name="Grigoriev I."/>
        </authorList>
    </citation>
    <scope>NUCLEOTIDE SEQUENCE</scope>
    <source>
        <strain evidence="1">CBS 122681</strain>
    </source>
</reference>
<keyword evidence="2" id="KW-1185">Reference proteome</keyword>
<dbReference type="Proteomes" id="UP000799324">
    <property type="component" value="Unassembled WGS sequence"/>
</dbReference>
<proteinExistence type="predicted"/>
<accession>A0A6A6SMJ6</accession>
<dbReference type="AlphaFoldDB" id="A0A6A6SMJ6"/>
<evidence type="ECO:0000313" key="2">
    <source>
        <dbReference type="Proteomes" id="UP000799324"/>
    </source>
</evidence>
<sequence length="172" mass="19262">MNDFNPLIWNYYVLLLLVHSHPQRPQSSQILQGHCDCEKCPITYSAVWLLVANGLCRRTFLYLAHCFVHPPLPFTISSRTSLLCRALHASISPNSSLQIRLAAFSSCLTTQLAHPPTMTVVGRPHHKVPSYPLQTAAYFMTMGTRTSSRGRLSSARTRMTACASPEQPRILL</sequence>
<gene>
    <name evidence="1" type="ORF">K491DRAFT_218970</name>
</gene>